<dbReference type="FunFam" id="3.40.50.720:FF:000307">
    <property type="entry name" value="2-dehydropantoate 2-reductase"/>
    <property type="match status" value="1"/>
</dbReference>
<dbReference type="EC" id="1.1.1.169" evidence="3 12"/>
<comment type="catalytic activity">
    <reaction evidence="9">
        <text>(R)-pantoate + NADP(+) = 2-dehydropantoate + NADPH + H(+)</text>
        <dbReference type="Rhea" id="RHEA:16233"/>
        <dbReference type="ChEBI" id="CHEBI:11561"/>
        <dbReference type="ChEBI" id="CHEBI:15378"/>
        <dbReference type="ChEBI" id="CHEBI:15980"/>
        <dbReference type="ChEBI" id="CHEBI:57783"/>
        <dbReference type="ChEBI" id="CHEBI:58349"/>
        <dbReference type="EC" id="1.1.1.169"/>
    </reaction>
    <physiologicalReaction direction="right-to-left" evidence="9">
        <dbReference type="Rhea" id="RHEA:16235"/>
    </physiologicalReaction>
</comment>
<dbReference type="InterPro" id="IPR013328">
    <property type="entry name" value="6PGD_dom2"/>
</dbReference>
<dbReference type="InterPro" id="IPR013752">
    <property type="entry name" value="KPA_reductase"/>
</dbReference>
<dbReference type="InterPro" id="IPR051402">
    <property type="entry name" value="KPR-Related"/>
</dbReference>
<evidence type="ECO:0000256" key="12">
    <source>
        <dbReference type="RuleBase" id="RU362068"/>
    </source>
</evidence>
<dbReference type="GO" id="GO:0015937">
    <property type="term" value="P:coenzyme A biosynthetic process"/>
    <property type="evidence" value="ECO:0007669"/>
    <property type="project" value="UniProtKB-UniPathway"/>
</dbReference>
<comment type="function">
    <text evidence="12">Catalyzes the NADPH-dependent reduction of ketopantoate into pantoic acid.</text>
</comment>
<dbReference type="NCBIfam" id="TIGR00745">
    <property type="entry name" value="apbA_panE"/>
    <property type="match status" value="1"/>
</dbReference>
<dbReference type="AlphaFoldDB" id="A0A368NAN6"/>
<proteinExistence type="inferred from homology"/>
<dbReference type="Pfam" id="PF02558">
    <property type="entry name" value="ApbA"/>
    <property type="match status" value="1"/>
</dbReference>
<comment type="catalytic activity">
    <reaction evidence="10">
        <text>(R)-pantoate + NAD(+) = 2-dehydropantoate + NADH + H(+)</text>
        <dbReference type="Rhea" id="RHEA:61292"/>
        <dbReference type="ChEBI" id="CHEBI:11561"/>
        <dbReference type="ChEBI" id="CHEBI:15378"/>
        <dbReference type="ChEBI" id="CHEBI:15980"/>
        <dbReference type="ChEBI" id="CHEBI:57540"/>
        <dbReference type="ChEBI" id="CHEBI:57945"/>
    </reaction>
    <physiologicalReaction direction="right-to-left" evidence="10">
        <dbReference type="Rhea" id="RHEA:61294"/>
    </physiologicalReaction>
</comment>
<name>A0A368NAN6_9EURY</name>
<evidence type="ECO:0000256" key="4">
    <source>
        <dbReference type="ARBA" id="ARBA00019465"/>
    </source>
</evidence>
<dbReference type="NCBIfam" id="NF005091">
    <property type="entry name" value="PRK06522.2-2"/>
    <property type="match status" value="1"/>
</dbReference>
<dbReference type="InterPro" id="IPR003710">
    <property type="entry name" value="ApbA"/>
</dbReference>
<comment type="similarity">
    <text evidence="2 12">Belongs to the ketopantoate reductase family.</text>
</comment>
<reference evidence="15 16" key="1">
    <citation type="submission" date="2018-07" db="EMBL/GenBank/DDBJ databases">
        <title>Genome sequences of Haloplanus salinus JCM 18368T.</title>
        <authorList>
            <person name="Kim Y.B."/>
            <person name="Roh S.W."/>
        </authorList>
    </citation>
    <scope>NUCLEOTIDE SEQUENCE [LARGE SCALE GENOMIC DNA]</scope>
    <source>
        <strain evidence="15 16">JCM 18368</strain>
    </source>
</reference>
<keyword evidence="16" id="KW-1185">Reference proteome</keyword>
<dbReference type="RefSeq" id="WP_114449148.1">
    <property type="nucleotide sequence ID" value="NZ_QPHM01000001.1"/>
</dbReference>
<dbReference type="Proteomes" id="UP000252189">
    <property type="component" value="Unassembled WGS sequence"/>
</dbReference>
<dbReference type="SUPFAM" id="SSF48179">
    <property type="entry name" value="6-phosphogluconate dehydrogenase C-terminal domain-like"/>
    <property type="match status" value="1"/>
</dbReference>
<dbReference type="GO" id="GO:0005737">
    <property type="term" value="C:cytoplasm"/>
    <property type="evidence" value="ECO:0007669"/>
    <property type="project" value="TreeGrafter"/>
</dbReference>
<dbReference type="SUPFAM" id="SSF51735">
    <property type="entry name" value="NAD(P)-binding Rossmann-fold domains"/>
    <property type="match status" value="1"/>
</dbReference>
<evidence type="ECO:0000256" key="6">
    <source>
        <dbReference type="ARBA" id="ARBA00022993"/>
    </source>
</evidence>
<evidence type="ECO:0000259" key="13">
    <source>
        <dbReference type="Pfam" id="PF02558"/>
    </source>
</evidence>
<dbReference type="FunFam" id="1.10.1040.10:FF:000017">
    <property type="entry name" value="2-dehydropantoate 2-reductase"/>
    <property type="match status" value="1"/>
</dbReference>
<protein>
    <recommendedName>
        <fullName evidence="4 12">2-dehydropantoate 2-reductase</fullName>
        <ecNumber evidence="3 12">1.1.1.169</ecNumber>
    </recommendedName>
    <alternativeName>
        <fullName evidence="8 12">Ketopantoate reductase</fullName>
    </alternativeName>
</protein>
<dbReference type="UniPathway" id="UPA00241"/>
<dbReference type="PANTHER" id="PTHR21708:SF26">
    <property type="entry name" value="2-DEHYDROPANTOATE 2-REDUCTASE"/>
    <property type="match status" value="1"/>
</dbReference>
<accession>A0A368NAN6</accession>
<evidence type="ECO:0000259" key="14">
    <source>
        <dbReference type="Pfam" id="PF08546"/>
    </source>
</evidence>
<dbReference type="Gene3D" id="1.10.1040.10">
    <property type="entry name" value="N-(1-d-carboxylethyl)-l-norvaline Dehydrogenase, domain 2"/>
    <property type="match status" value="1"/>
</dbReference>
<comment type="caution">
    <text evidence="15">The sequence shown here is derived from an EMBL/GenBank/DDBJ whole genome shotgun (WGS) entry which is preliminary data.</text>
</comment>
<dbReference type="OrthoDB" id="201845at2157"/>
<feature type="domain" description="Ketopantoate reductase C-terminal" evidence="14">
    <location>
        <begin position="178"/>
        <end position="299"/>
    </location>
</feature>
<evidence type="ECO:0000256" key="2">
    <source>
        <dbReference type="ARBA" id="ARBA00007870"/>
    </source>
</evidence>
<dbReference type="PANTHER" id="PTHR21708">
    <property type="entry name" value="PROBABLE 2-DEHYDROPANTOATE 2-REDUCTASE"/>
    <property type="match status" value="1"/>
</dbReference>
<evidence type="ECO:0000256" key="7">
    <source>
        <dbReference type="ARBA" id="ARBA00023002"/>
    </source>
</evidence>
<organism evidence="15 16">
    <name type="scientific">Haloplanus salinus</name>
    <dbReference type="NCBI Taxonomy" id="1126245"/>
    <lineage>
        <taxon>Archaea</taxon>
        <taxon>Methanobacteriati</taxon>
        <taxon>Methanobacteriota</taxon>
        <taxon>Stenosarchaea group</taxon>
        <taxon>Halobacteria</taxon>
        <taxon>Halobacteriales</taxon>
        <taxon>Haloferacaceae</taxon>
        <taxon>Haloplanus</taxon>
    </lineage>
</organism>
<comment type="pathway">
    <text evidence="1 12">Cofactor biosynthesis; coenzyme A biosynthesis.</text>
</comment>
<evidence type="ECO:0000256" key="5">
    <source>
        <dbReference type="ARBA" id="ARBA00022857"/>
    </source>
</evidence>
<evidence type="ECO:0000256" key="11">
    <source>
        <dbReference type="ARBA" id="ARBA00056765"/>
    </source>
</evidence>
<dbReference type="InterPro" id="IPR036291">
    <property type="entry name" value="NAD(P)-bd_dom_sf"/>
</dbReference>
<dbReference type="InterPro" id="IPR013332">
    <property type="entry name" value="KPR_N"/>
</dbReference>
<keyword evidence="7 12" id="KW-0560">Oxidoreductase</keyword>
<dbReference type="GO" id="GO:0008677">
    <property type="term" value="F:2-dehydropantoate 2-reductase activity"/>
    <property type="evidence" value="ECO:0007669"/>
    <property type="project" value="UniProtKB-EC"/>
</dbReference>
<evidence type="ECO:0000313" key="16">
    <source>
        <dbReference type="Proteomes" id="UP000252189"/>
    </source>
</evidence>
<evidence type="ECO:0000313" key="15">
    <source>
        <dbReference type="EMBL" id="RCU47588.1"/>
    </source>
</evidence>
<comment type="function">
    <text evidence="11">Catalyzes the NAD(P)H-dependent reduction of ketopantoate into pantoic acid.</text>
</comment>
<feature type="domain" description="Ketopantoate reductase N-terminal" evidence="13">
    <location>
        <begin position="4"/>
        <end position="151"/>
    </location>
</feature>
<evidence type="ECO:0000256" key="1">
    <source>
        <dbReference type="ARBA" id="ARBA00004724"/>
    </source>
</evidence>
<evidence type="ECO:0000256" key="10">
    <source>
        <dbReference type="ARBA" id="ARBA00048196"/>
    </source>
</evidence>
<dbReference type="InterPro" id="IPR008927">
    <property type="entry name" value="6-PGluconate_DH-like_C_sf"/>
</dbReference>
<dbReference type="GO" id="GO:0015940">
    <property type="term" value="P:pantothenate biosynthetic process"/>
    <property type="evidence" value="ECO:0007669"/>
    <property type="project" value="InterPro"/>
</dbReference>
<keyword evidence="6 12" id="KW-0173">Coenzyme A biosynthesis</keyword>
<evidence type="ECO:0000256" key="9">
    <source>
        <dbReference type="ARBA" id="ARBA00047506"/>
    </source>
</evidence>
<sequence length="306" mass="32431">MKFAVFGAGGVGGYLGARLADAGHEVHLIARGDHLAALQSSGLRVESVAGDTSVDPPATDDPSAVGPCDYVLFCVKSYDTREAAAALGPLLGDDTAVVSLQNGVDNEAWIAEEVGEGHVVGGVAYIFSTVAEPGVVEHTGGPARFVYGELDGERTDRIEALDGALSACAGVEAVLADDVRTELWRKFCLICAQAGMTATTRLSLGEIREVEASWTMYQRLMAEVSSVARAEGVDLPEAVVDEWCAFVQDLNPGMYSSLHYDLTHGNRLELDALHGSVVRHAERVGVEAPMNEAVHAILRPWAARND</sequence>
<dbReference type="EMBL" id="QPHM01000001">
    <property type="protein sequence ID" value="RCU47588.1"/>
    <property type="molecule type" value="Genomic_DNA"/>
</dbReference>
<dbReference type="Pfam" id="PF08546">
    <property type="entry name" value="ApbA_C"/>
    <property type="match status" value="1"/>
</dbReference>
<evidence type="ECO:0000256" key="8">
    <source>
        <dbReference type="ARBA" id="ARBA00032024"/>
    </source>
</evidence>
<evidence type="ECO:0000256" key="3">
    <source>
        <dbReference type="ARBA" id="ARBA00013014"/>
    </source>
</evidence>
<keyword evidence="5 12" id="KW-0521">NADP</keyword>
<gene>
    <name evidence="15" type="ORF">DU504_09925</name>
</gene>
<dbReference type="Gene3D" id="3.40.50.720">
    <property type="entry name" value="NAD(P)-binding Rossmann-like Domain"/>
    <property type="match status" value="1"/>
</dbReference>